<evidence type="ECO:0000313" key="2">
    <source>
        <dbReference type="Proteomes" id="UP000502092"/>
    </source>
</evidence>
<evidence type="ECO:0000313" key="1">
    <source>
        <dbReference type="EMBL" id="QIW91020.1"/>
    </source>
</evidence>
<organism evidence="1 2">
    <name type="scientific">Vibrio phage V09</name>
    <dbReference type="NCBI Taxonomy" id="2724327"/>
    <lineage>
        <taxon>Viruses</taxon>
        <taxon>Duplodnaviria</taxon>
        <taxon>Heunggongvirae</taxon>
        <taxon>Uroviricota</taxon>
        <taxon>Caudoviricetes</taxon>
        <taxon>Pantevenvirales</taxon>
        <taxon>Straboviridae</taxon>
        <taxon>Schizotequatrovirus</taxon>
        <taxon>Schizotequatrovirus KVP40</taxon>
    </lineage>
</organism>
<dbReference type="Proteomes" id="UP000502092">
    <property type="component" value="Segment"/>
</dbReference>
<accession>A0A6H0X9P5</accession>
<dbReference type="EMBL" id="MT135026">
    <property type="protein sequence ID" value="QIW91020.1"/>
    <property type="molecule type" value="Genomic_DNA"/>
</dbReference>
<protein>
    <submittedName>
        <fullName evidence="1">Uncharacterized protein</fullName>
    </submittedName>
</protein>
<sequence>MYFPRERRVPVMQPTPLAVGSMVRVYVDQKQYLGAKFVYQGECEEYILYDYMNTETFIIENGLIRTNTSGLLISRIEEQETCQELFMHDGVLSYNTEKIETKMEHVRIKSGDKIKVYMNCQFSPRQEEATVVFCNDDFLTVVCDGVPFTFSRREVMCKNIVHVSNDGIRESCRINEDVFVGRPSEVSKN</sequence>
<proteinExistence type="predicted"/>
<reference evidence="1 2" key="1">
    <citation type="submission" date="2020-03" db="EMBL/GenBank/DDBJ databases">
        <authorList>
            <person name="Ni P."/>
            <person name="Yin Y."/>
        </authorList>
    </citation>
    <scope>NUCLEOTIDE SEQUENCE [LARGE SCALE GENOMIC DNA]</scope>
</reference>
<gene>
    <name evidence="1" type="ORF">COHAPHLL_00157</name>
</gene>
<name>A0A6H0X9P5_9CAUD</name>